<dbReference type="Pfam" id="PF04773">
    <property type="entry name" value="FecR"/>
    <property type="match status" value="1"/>
</dbReference>
<feature type="transmembrane region" description="Helical" evidence="1">
    <location>
        <begin position="107"/>
        <end position="124"/>
    </location>
</feature>
<protein>
    <submittedName>
        <fullName evidence="4">FecR domain-containing protein</fullName>
    </submittedName>
</protein>
<feature type="domain" description="Protein FecR C-terminal" evidence="3">
    <location>
        <begin position="281"/>
        <end position="349"/>
    </location>
</feature>
<name>A0A7G7GAF8_9BACT</name>
<dbReference type="RefSeq" id="WP_185270623.1">
    <property type="nucleotide sequence ID" value="NZ_CP055156.1"/>
</dbReference>
<feature type="domain" description="FecR protein" evidence="2">
    <location>
        <begin position="135"/>
        <end position="228"/>
    </location>
</feature>
<dbReference type="AlphaFoldDB" id="A0A7G7GAF8"/>
<evidence type="ECO:0000313" key="4">
    <source>
        <dbReference type="EMBL" id="QNF34142.1"/>
    </source>
</evidence>
<organism evidence="4 5">
    <name type="scientific">Adhaeribacter swui</name>
    <dbReference type="NCBI Taxonomy" id="2086471"/>
    <lineage>
        <taxon>Bacteria</taxon>
        <taxon>Pseudomonadati</taxon>
        <taxon>Bacteroidota</taxon>
        <taxon>Cytophagia</taxon>
        <taxon>Cytophagales</taxon>
        <taxon>Hymenobacteraceae</taxon>
        <taxon>Adhaeribacter</taxon>
    </lineage>
</organism>
<evidence type="ECO:0000256" key="1">
    <source>
        <dbReference type="SAM" id="Phobius"/>
    </source>
</evidence>
<evidence type="ECO:0000259" key="2">
    <source>
        <dbReference type="Pfam" id="PF04773"/>
    </source>
</evidence>
<accession>A0A7G7GAF8</accession>
<gene>
    <name evidence="4" type="ORF">HUW51_15960</name>
</gene>
<dbReference type="KEGG" id="aswu:HUW51_15960"/>
<evidence type="ECO:0000313" key="5">
    <source>
        <dbReference type="Proteomes" id="UP000515237"/>
    </source>
</evidence>
<keyword evidence="1" id="KW-0812">Transmembrane</keyword>
<reference evidence="4 5" key="1">
    <citation type="journal article" date="2018" name="Int. J. Syst. Evol. Microbiol.">
        <title>Adhaeribacter swui sp. nov., isolated from wet mud.</title>
        <authorList>
            <person name="Kim D.U."/>
            <person name="Kim K.W."/>
            <person name="Kang M.S."/>
            <person name="Kim J.Y."/>
            <person name="Jang J.H."/>
            <person name="Kim M.K."/>
        </authorList>
    </citation>
    <scope>NUCLEOTIDE SEQUENCE [LARGE SCALE GENOMIC DNA]</scope>
    <source>
        <strain evidence="4 5">KCTC 52873</strain>
    </source>
</reference>
<sequence>MKYNYATLQDFLLDAHFLDWVYTNDPELEKYWEDWQAANPNKQLLLKQAHQMALELKNPGKSLNPSDKDQLWQKLTVLRKEDTAPPETEPAAPKQLFGFTWLLDRRIAASLAAILVTAFLWFWLINQPVALVQHATTYGQIKTLILPDGSQVTLNGNSAISFPAQWNNNNREVALQGEAYFKVMHTPEHQKFKVNLTDQLQIEVLGTSFTATTRPTKTRVVLTEGKVKLALATPQTKEHAPGTSETTLKPGDLVEVVPRSEVFVKTQIANPEIFGAFQQQKMVFEDTPLSEVARTLQDNYGYQVKFAQPGFADKKFTGTIPANRLDLLFKAFERLFHLKVTRQGKKILIR</sequence>
<proteinExistence type="predicted"/>
<dbReference type="Gene3D" id="3.55.50.30">
    <property type="match status" value="1"/>
</dbReference>
<evidence type="ECO:0000259" key="3">
    <source>
        <dbReference type="Pfam" id="PF16344"/>
    </source>
</evidence>
<dbReference type="InterPro" id="IPR032508">
    <property type="entry name" value="FecR_C"/>
</dbReference>
<dbReference type="InterPro" id="IPR012373">
    <property type="entry name" value="Ferrdict_sens_TM"/>
</dbReference>
<dbReference type="Proteomes" id="UP000515237">
    <property type="component" value="Chromosome"/>
</dbReference>
<dbReference type="GO" id="GO:0016989">
    <property type="term" value="F:sigma factor antagonist activity"/>
    <property type="evidence" value="ECO:0007669"/>
    <property type="project" value="TreeGrafter"/>
</dbReference>
<keyword evidence="1" id="KW-0472">Membrane</keyword>
<dbReference type="PANTHER" id="PTHR30273">
    <property type="entry name" value="PERIPLASMIC SIGNAL SENSOR AND SIGMA FACTOR ACTIVATOR FECR-RELATED"/>
    <property type="match status" value="1"/>
</dbReference>
<dbReference type="EMBL" id="CP055156">
    <property type="protein sequence ID" value="QNF34142.1"/>
    <property type="molecule type" value="Genomic_DNA"/>
</dbReference>
<keyword evidence="5" id="KW-1185">Reference proteome</keyword>
<dbReference type="Gene3D" id="2.60.120.1440">
    <property type="match status" value="1"/>
</dbReference>
<dbReference type="PANTHER" id="PTHR30273:SF2">
    <property type="entry name" value="PROTEIN FECR"/>
    <property type="match status" value="1"/>
</dbReference>
<dbReference type="PIRSF" id="PIRSF018266">
    <property type="entry name" value="FecR"/>
    <property type="match status" value="1"/>
</dbReference>
<keyword evidence="1" id="KW-1133">Transmembrane helix</keyword>
<dbReference type="Pfam" id="PF16344">
    <property type="entry name" value="FecR_C"/>
    <property type="match status" value="1"/>
</dbReference>
<dbReference type="InterPro" id="IPR006860">
    <property type="entry name" value="FecR"/>
</dbReference>